<evidence type="ECO:0000256" key="10">
    <source>
        <dbReference type="ARBA" id="ARBA00041614"/>
    </source>
</evidence>
<feature type="domain" description="Mannosidase Ig/CBM-like" evidence="12">
    <location>
        <begin position="676"/>
        <end position="762"/>
    </location>
</feature>
<dbReference type="Pfam" id="PF17786">
    <property type="entry name" value="Mannosidase_ig"/>
    <property type="match status" value="1"/>
</dbReference>
<sequence>MSSLRSSKVLKQGWSFRQADGPANWLSVDSVPTVAHLDLIKHNVIPDPYIDMNELDVEWVGEKTWHYRVDLPEIPVSAKEKGSKVVLVFEGLDTFAHVRLNGKTILLTDNMFISHRVDITDLVSDNNQLEIAFEPALLKAREIRAQHPEHKWVGFNADLSRLAVRKAQYHWGWDWGPVLMTAGPWRPVHLEMYTARVKEVRVDYHVADGFKSAQGTISVDTEGSAGDNVTVNLKLAGQSVFEETLTITDGKAVASFTIPDVSLWYPSGYGAQTIYTINTTVKAAGHELDHHTQSIGFRRVELVQEKDDIGRSFYFRINGADVFCGGSDWIPADSFLPAISEERYRRWLKLMVDGNQVMVRVWGGGIYEDDTFYNACDELGLLVWQDFMFGCGNYPTFPSFLDSVQKEAVQNVRRLRHHPCMAIWAGNNEDYQVQEQEGLEYNFDEKLPECWLQTNFPARYIYEKLLPDVMSQECPDVPYHPGSPWGDGKLTSDPTVGDMHQWNVWHGTQEKHQIFETLGGRFNSEFGMEAFPNIQTIEAFVTKKSHMYPQSHTLDFHNKADGHERRIATYMVENFRVATELEKYIHLTQLVQADALMYAYRGWRRQWGQKRQCGGALVWQINDCWPGTSWAVVDYFLRKKAAYYALARVLAPIAIGVQREHHDWSVAHARPAKASHFHLWAVNSKMEPTNATVCLRFVSIETGSDIKPAITKEVSLVPNGTTDVLDGVIDNMAEEPHVLAANLSVDGDIICRDVDWPQPYKYLSFTGREVEVRQPCHGEVGVIQVSAKRPVKGLMFEERDGVTISDNAIDLIPGDEQVLKVIGLSGTSPALKYQYLDQ</sequence>
<dbReference type="EMBL" id="JAPZBO010000002">
    <property type="protein sequence ID" value="KAJ5323829.1"/>
    <property type="molecule type" value="Genomic_DNA"/>
</dbReference>
<gene>
    <name evidence="14" type="ORF">N7476_002429</name>
</gene>
<dbReference type="InterPro" id="IPR006102">
    <property type="entry name" value="Ig-like_GH2"/>
</dbReference>
<dbReference type="Pfam" id="PF00703">
    <property type="entry name" value="Glyco_hydro_2"/>
    <property type="match status" value="1"/>
</dbReference>
<comment type="pathway">
    <text evidence="2">Glycan metabolism; N-glycan degradation.</text>
</comment>
<evidence type="ECO:0000256" key="6">
    <source>
        <dbReference type="ARBA" id="ARBA00023295"/>
    </source>
</evidence>
<dbReference type="InterPro" id="IPR013783">
    <property type="entry name" value="Ig-like_fold"/>
</dbReference>
<comment type="similarity">
    <text evidence="8">Belongs to the glycosyl hydrolase 2 family. Beta-mannosidase B subfamily.</text>
</comment>
<dbReference type="Gene3D" id="3.20.20.80">
    <property type="entry name" value="Glycosidases"/>
    <property type="match status" value="1"/>
</dbReference>
<keyword evidence="6" id="KW-0326">Glycosidase</keyword>
<dbReference type="SUPFAM" id="SSF49785">
    <property type="entry name" value="Galactose-binding domain-like"/>
    <property type="match status" value="1"/>
</dbReference>
<dbReference type="GO" id="GO:0006516">
    <property type="term" value="P:glycoprotein catabolic process"/>
    <property type="evidence" value="ECO:0007669"/>
    <property type="project" value="TreeGrafter"/>
</dbReference>
<evidence type="ECO:0000256" key="9">
    <source>
        <dbReference type="ARBA" id="ARBA00041069"/>
    </source>
</evidence>
<evidence type="ECO:0000313" key="14">
    <source>
        <dbReference type="EMBL" id="KAJ5323829.1"/>
    </source>
</evidence>
<reference evidence="14" key="1">
    <citation type="submission" date="2022-12" db="EMBL/GenBank/DDBJ databases">
        <authorList>
            <person name="Petersen C."/>
        </authorList>
    </citation>
    <scope>NUCLEOTIDE SEQUENCE</scope>
    <source>
        <strain evidence="14">IBT 21472</strain>
    </source>
</reference>
<dbReference type="Gene3D" id="2.60.40.10">
    <property type="entry name" value="Immunoglobulins"/>
    <property type="match status" value="1"/>
</dbReference>
<protein>
    <recommendedName>
        <fullName evidence="9">Beta-mannosidase B</fullName>
        <ecNumber evidence="3">3.2.1.25</ecNumber>
    </recommendedName>
    <alternativeName>
        <fullName evidence="10">Mannanase B</fullName>
    </alternativeName>
</protein>
<reference evidence="14" key="2">
    <citation type="journal article" date="2023" name="IMA Fungus">
        <title>Comparative genomic study of the Penicillium genus elucidates a diverse pangenome and 15 lateral gene transfer events.</title>
        <authorList>
            <person name="Petersen C."/>
            <person name="Sorensen T."/>
            <person name="Nielsen M.R."/>
            <person name="Sondergaard T.E."/>
            <person name="Sorensen J.L."/>
            <person name="Fitzpatrick D.A."/>
            <person name="Frisvad J.C."/>
            <person name="Nielsen K.L."/>
        </authorList>
    </citation>
    <scope>NUCLEOTIDE SEQUENCE</scope>
    <source>
        <strain evidence="14">IBT 21472</strain>
    </source>
</reference>
<dbReference type="SUPFAM" id="SSF49303">
    <property type="entry name" value="beta-Galactosidase/glucuronidase domain"/>
    <property type="match status" value="2"/>
</dbReference>
<organism evidence="14 15">
    <name type="scientific">Penicillium atrosanguineum</name>
    <dbReference type="NCBI Taxonomy" id="1132637"/>
    <lineage>
        <taxon>Eukaryota</taxon>
        <taxon>Fungi</taxon>
        <taxon>Dikarya</taxon>
        <taxon>Ascomycota</taxon>
        <taxon>Pezizomycotina</taxon>
        <taxon>Eurotiomycetes</taxon>
        <taxon>Eurotiomycetidae</taxon>
        <taxon>Eurotiales</taxon>
        <taxon>Aspergillaceae</taxon>
        <taxon>Penicillium</taxon>
    </lineage>
</organism>
<dbReference type="EC" id="3.2.1.25" evidence="3"/>
<dbReference type="FunFam" id="3.20.20.80:FF:000050">
    <property type="entry name" value="Beta-mannosidase B"/>
    <property type="match status" value="1"/>
</dbReference>
<proteinExistence type="inferred from homology"/>
<evidence type="ECO:0000256" key="3">
    <source>
        <dbReference type="ARBA" id="ARBA00012754"/>
    </source>
</evidence>
<dbReference type="Pfam" id="PF22666">
    <property type="entry name" value="Glyco_hydro_2_N2"/>
    <property type="match status" value="1"/>
</dbReference>
<evidence type="ECO:0000256" key="7">
    <source>
        <dbReference type="ARBA" id="ARBA00023326"/>
    </source>
</evidence>
<feature type="domain" description="Beta-mannosidase-like galactose-binding" evidence="13">
    <location>
        <begin position="14"/>
        <end position="186"/>
    </location>
</feature>
<evidence type="ECO:0000313" key="15">
    <source>
        <dbReference type="Proteomes" id="UP001147746"/>
    </source>
</evidence>
<dbReference type="SUPFAM" id="SSF51445">
    <property type="entry name" value="(Trans)glycosidases"/>
    <property type="match status" value="1"/>
</dbReference>
<evidence type="ECO:0000259" key="12">
    <source>
        <dbReference type="Pfam" id="PF17786"/>
    </source>
</evidence>
<evidence type="ECO:0000256" key="5">
    <source>
        <dbReference type="ARBA" id="ARBA00023277"/>
    </source>
</evidence>
<evidence type="ECO:0000259" key="13">
    <source>
        <dbReference type="Pfam" id="PF22666"/>
    </source>
</evidence>
<dbReference type="InterPro" id="IPR050887">
    <property type="entry name" value="Beta-mannosidase_GH2"/>
</dbReference>
<comment type="caution">
    <text evidence="14">The sequence shown here is derived from an EMBL/GenBank/DDBJ whole genome shotgun (WGS) entry which is preliminary data.</text>
</comment>
<keyword evidence="15" id="KW-1185">Reference proteome</keyword>
<dbReference type="InterPro" id="IPR041447">
    <property type="entry name" value="Mannosidase_ig"/>
</dbReference>
<comment type="catalytic activity">
    <reaction evidence="1">
        <text>Hydrolysis of terminal, non-reducing beta-D-mannose residues in beta-D-mannosides.</text>
        <dbReference type="EC" id="3.2.1.25"/>
    </reaction>
</comment>
<dbReference type="GO" id="GO:0004567">
    <property type="term" value="F:beta-mannosidase activity"/>
    <property type="evidence" value="ECO:0007669"/>
    <property type="project" value="UniProtKB-EC"/>
</dbReference>
<keyword evidence="5" id="KW-0119">Carbohydrate metabolism</keyword>
<accession>A0A9W9Q3U1</accession>
<dbReference type="Gene3D" id="2.60.120.260">
    <property type="entry name" value="Galactose-binding domain-like"/>
    <property type="match status" value="1"/>
</dbReference>
<dbReference type="Proteomes" id="UP001147746">
    <property type="component" value="Unassembled WGS sequence"/>
</dbReference>
<dbReference type="PANTHER" id="PTHR43730:SF1">
    <property type="entry name" value="BETA-MANNOSIDASE"/>
    <property type="match status" value="1"/>
</dbReference>
<dbReference type="InterPro" id="IPR017853">
    <property type="entry name" value="GH"/>
</dbReference>
<feature type="domain" description="Glycoside hydrolase family 2 immunoglobulin-like beta-sandwich" evidence="11">
    <location>
        <begin position="196"/>
        <end position="298"/>
    </location>
</feature>
<evidence type="ECO:0000259" key="11">
    <source>
        <dbReference type="Pfam" id="PF00703"/>
    </source>
</evidence>
<dbReference type="AlphaFoldDB" id="A0A9W9Q3U1"/>
<dbReference type="GO" id="GO:0000272">
    <property type="term" value="P:polysaccharide catabolic process"/>
    <property type="evidence" value="ECO:0007669"/>
    <property type="project" value="UniProtKB-KW"/>
</dbReference>
<dbReference type="FunFam" id="2.60.120.260:FF:000118">
    <property type="entry name" value="Beta-mannosidase B"/>
    <property type="match status" value="1"/>
</dbReference>
<evidence type="ECO:0000256" key="8">
    <source>
        <dbReference type="ARBA" id="ARBA00038429"/>
    </source>
</evidence>
<dbReference type="InterPro" id="IPR054593">
    <property type="entry name" value="Beta-mannosidase-like_N2"/>
</dbReference>
<dbReference type="InterPro" id="IPR008979">
    <property type="entry name" value="Galactose-bd-like_sf"/>
</dbReference>
<evidence type="ECO:0000256" key="4">
    <source>
        <dbReference type="ARBA" id="ARBA00022801"/>
    </source>
</evidence>
<keyword evidence="7" id="KW-0624">Polysaccharide degradation</keyword>
<dbReference type="PANTHER" id="PTHR43730">
    <property type="entry name" value="BETA-MANNOSIDASE"/>
    <property type="match status" value="1"/>
</dbReference>
<dbReference type="InterPro" id="IPR036156">
    <property type="entry name" value="Beta-gal/glucu_dom_sf"/>
</dbReference>
<evidence type="ECO:0000256" key="2">
    <source>
        <dbReference type="ARBA" id="ARBA00004740"/>
    </source>
</evidence>
<name>A0A9W9Q3U1_9EURO</name>
<evidence type="ECO:0000256" key="1">
    <source>
        <dbReference type="ARBA" id="ARBA00000829"/>
    </source>
</evidence>
<keyword evidence="4" id="KW-0378">Hydrolase</keyword>